<dbReference type="AlphaFoldDB" id="A0A078K316"/>
<dbReference type="EMBL" id="LK049612">
    <property type="protein sequence ID" value="CDY72216.1"/>
    <property type="molecule type" value="Genomic_DNA"/>
</dbReference>
<comment type="subcellular location">
    <subcellularLocation>
        <location evidence="1">Mitochondrion</location>
    </subcellularLocation>
</comment>
<keyword evidence="3" id="KW-0809">Transit peptide</keyword>
<dbReference type="PANTHER" id="PTHR13675:SF0">
    <property type="entry name" value="LYR MOTIF-CONTAINING PROTEIN 2"/>
    <property type="match status" value="1"/>
</dbReference>
<protein>
    <recommendedName>
        <fullName evidence="5">LYR motif-containing protein 2</fullName>
    </recommendedName>
</protein>
<proteinExistence type="inferred from homology"/>
<dbReference type="OMA" id="HCNDKQR"/>
<evidence type="ECO:0000313" key="8">
    <source>
        <dbReference type="EMBL" id="CDY72216.1"/>
    </source>
</evidence>
<dbReference type="SMR" id="A0A078K316"/>
<dbReference type="InterPro" id="IPR045293">
    <property type="entry name" value="Complex1_LYR_LYRM2"/>
</dbReference>
<comment type="similarity">
    <text evidence="2">Belongs to the complex I LYR family.</text>
</comment>
<dbReference type="PaxDb" id="3708-A0A078K316"/>
<evidence type="ECO:0000256" key="2">
    <source>
        <dbReference type="ARBA" id="ARBA00009508"/>
    </source>
</evidence>
<evidence type="ECO:0000259" key="7">
    <source>
        <dbReference type="Pfam" id="PF05347"/>
    </source>
</evidence>
<dbReference type="CDD" id="cd20262">
    <property type="entry name" value="Complex1_LYR_LYRM2"/>
    <property type="match status" value="1"/>
</dbReference>
<dbReference type="Pfam" id="PF05347">
    <property type="entry name" value="Complex1_LYR"/>
    <property type="match status" value="1"/>
</dbReference>
<organism evidence="8">
    <name type="scientific">Brassica napus</name>
    <name type="common">Rape</name>
    <dbReference type="NCBI Taxonomy" id="3708"/>
    <lineage>
        <taxon>Eukaryota</taxon>
        <taxon>Viridiplantae</taxon>
        <taxon>Streptophyta</taxon>
        <taxon>Embryophyta</taxon>
        <taxon>Tracheophyta</taxon>
        <taxon>Spermatophyta</taxon>
        <taxon>Magnoliopsida</taxon>
        <taxon>eudicotyledons</taxon>
        <taxon>Gunneridae</taxon>
        <taxon>Pentapetalae</taxon>
        <taxon>rosids</taxon>
        <taxon>malvids</taxon>
        <taxon>Brassicales</taxon>
        <taxon>Brassicaceae</taxon>
        <taxon>Brassiceae</taxon>
        <taxon>Brassica</taxon>
    </lineage>
</organism>
<dbReference type="PANTHER" id="PTHR13675">
    <property type="entry name" value="LYR MOTIF-CONTAINING PROTEIN 2"/>
    <property type="match status" value="1"/>
</dbReference>
<feature type="domain" description="Complex 1 LYR protein" evidence="7">
    <location>
        <begin position="38"/>
        <end position="93"/>
    </location>
</feature>
<sequence>MSKLRSLDLDLDVIKAVDGGSSVMVNALDLQSFILRARVLKLYRQALKIAHRAPPQARGELKQSIRQEMEKNCECKDKQKIRYLISEGLERIKQLDEMLDMQGH</sequence>
<evidence type="ECO:0000256" key="3">
    <source>
        <dbReference type="ARBA" id="ARBA00022946"/>
    </source>
</evidence>
<dbReference type="InterPro" id="IPR008011">
    <property type="entry name" value="Complex1_LYR_dom"/>
</dbReference>
<gene>
    <name evidence="8" type="primary">BnaUnng04940D</name>
    <name evidence="8" type="ORF">GSBRNA2T00025794001</name>
</gene>
<comment type="function">
    <text evidence="6">Involved in efficient integration of the N-module into mitochondrial respiratory chain complex I.</text>
</comment>
<accession>A0A078K316</accession>
<reference evidence="8" key="1">
    <citation type="journal article" date="2014" name="Science">
        <title>Plant genetics. Early allopolyploid evolution in the post-Neolithic Brassica napus oilseed genome.</title>
        <authorList>
            <person name="Chalhoub B."/>
            <person name="Denoeud F."/>
            <person name="Liu S."/>
            <person name="Parkin I.A."/>
            <person name="Tang H."/>
            <person name="Wang X."/>
            <person name="Chiquet J."/>
            <person name="Belcram H."/>
            <person name="Tong C."/>
            <person name="Samans B."/>
            <person name="Correa M."/>
            <person name="Da Silva C."/>
            <person name="Just J."/>
            <person name="Falentin C."/>
            <person name="Koh C.S."/>
            <person name="Le Clainche I."/>
            <person name="Bernard M."/>
            <person name="Bento P."/>
            <person name="Noel B."/>
            <person name="Labadie K."/>
            <person name="Alberti A."/>
            <person name="Charles M."/>
            <person name="Arnaud D."/>
            <person name="Guo H."/>
            <person name="Daviaud C."/>
            <person name="Alamery S."/>
            <person name="Jabbari K."/>
            <person name="Zhao M."/>
            <person name="Edger P.P."/>
            <person name="Chelaifa H."/>
            <person name="Tack D."/>
            <person name="Lassalle G."/>
            <person name="Mestiri I."/>
            <person name="Schnel N."/>
            <person name="Le Paslier M.C."/>
            <person name="Fan G."/>
            <person name="Renault V."/>
            <person name="Bayer P.E."/>
            <person name="Golicz A.A."/>
            <person name="Manoli S."/>
            <person name="Lee T.H."/>
            <person name="Thi V.H."/>
            <person name="Chalabi S."/>
            <person name="Hu Q."/>
            <person name="Fan C."/>
            <person name="Tollenaere R."/>
            <person name="Lu Y."/>
            <person name="Battail C."/>
            <person name="Shen J."/>
            <person name="Sidebottom C.H."/>
            <person name="Wang X."/>
            <person name="Canaguier A."/>
            <person name="Chauveau A."/>
            <person name="Berard A."/>
            <person name="Deniot G."/>
            <person name="Guan M."/>
            <person name="Liu Z."/>
            <person name="Sun F."/>
            <person name="Lim Y.P."/>
            <person name="Lyons E."/>
            <person name="Town C.D."/>
            <person name="Bancroft I."/>
            <person name="Wang X."/>
            <person name="Meng J."/>
            <person name="Ma J."/>
            <person name="Pires J.C."/>
            <person name="King G.J."/>
            <person name="Brunel D."/>
            <person name="Delourme R."/>
            <person name="Renard M."/>
            <person name="Aury J.M."/>
            <person name="Adams K.L."/>
            <person name="Batley J."/>
            <person name="Snowdon R.J."/>
            <person name="Tost J."/>
            <person name="Edwards D."/>
            <person name="Zhou Y."/>
            <person name="Hua W."/>
            <person name="Sharpe A.G."/>
            <person name="Paterson A.H."/>
            <person name="Guan C."/>
            <person name="Wincker P."/>
        </authorList>
    </citation>
    <scope>NUCLEOTIDE SEQUENCE [LARGE SCALE GENOMIC DNA]</scope>
</reference>
<reference evidence="8" key="2">
    <citation type="submission" date="2014-06" db="EMBL/GenBank/DDBJ databases">
        <authorList>
            <person name="Genoscope - CEA"/>
        </authorList>
    </citation>
    <scope>NUCLEOTIDE SEQUENCE</scope>
</reference>
<evidence type="ECO:0000256" key="4">
    <source>
        <dbReference type="ARBA" id="ARBA00023128"/>
    </source>
</evidence>
<dbReference type="Gramene" id="CDY72216">
    <property type="protein sequence ID" value="CDY72216"/>
    <property type="gene ID" value="GSBRNA2T00025794001"/>
</dbReference>
<name>A0A078K316_BRANA</name>
<evidence type="ECO:0000256" key="6">
    <source>
        <dbReference type="ARBA" id="ARBA00044735"/>
    </source>
</evidence>
<dbReference type="GO" id="GO:0005739">
    <property type="term" value="C:mitochondrion"/>
    <property type="evidence" value="ECO:0007669"/>
    <property type="project" value="UniProtKB-SubCell"/>
</dbReference>
<evidence type="ECO:0000256" key="5">
    <source>
        <dbReference type="ARBA" id="ARBA00026235"/>
    </source>
</evidence>
<keyword evidence="4" id="KW-0496">Mitochondrion</keyword>
<evidence type="ECO:0000256" key="1">
    <source>
        <dbReference type="ARBA" id="ARBA00004173"/>
    </source>
</evidence>